<accession>A0A5D3F7V5</accession>
<sequence length="494" mass="51943">MCAPGKRPCVLRKSIFLAFSPDAAVIYRGCDIVQSQGIMMDDASVLARLRRAAASGDHAAVLRLARQAHRLTQAELARKCGYSAATISRFETGRRRLTDTSTLRALARALDIPPGLFGLAPPAPIGLSYGSSASSVTNVVRLIDVDNEDGDGDVRRREMLVSMGGLSGLAIAGTALSPDGVRTRLEAGLAGDTGAPPLPLPELQRRLSGAWKAFTAARYTAVSEHVPGMISSATAGRDASAGLGRVKYTAFLADVYAMACELSVKQGQDGLAWVYGDRALQAARETGMAPSIAAATQSAGMAMRRMGHYTAATDLLVHTALGLGADKGTASSQALASYGSLLCTAAYAAAQHGDRHQAVDLIEEAESAARRLNGAVLQNGGRQRFSAANVTVYRIGVHHALGEDGTALTYAGRVQQHKLGTPERHARFCIDPARAWEGQGKPARAFEALKVAERSTPEELRRPSVRALVGSLLLAPGPTPRGLREMATRVGATS</sequence>
<evidence type="ECO:0000313" key="2">
    <source>
        <dbReference type="EMBL" id="TYK43415.1"/>
    </source>
</evidence>
<proteinExistence type="predicted"/>
<dbReference type="Gene3D" id="1.10.260.40">
    <property type="entry name" value="lambda repressor-like DNA-binding domains"/>
    <property type="match status" value="1"/>
</dbReference>
<dbReference type="AlphaFoldDB" id="A0A5D3F7V5"/>
<dbReference type="InterPro" id="IPR001387">
    <property type="entry name" value="Cro/C1-type_HTH"/>
</dbReference>
<dbReference type="RefSeq" id="WP_148767664.1">
    <property type="nucleotide sequence ID" value="NZ_VSRQ01000011.1"/>
</dbReference>
<dbReference type="SMART" id="SM00530">
    <property type="entry name" value="HTH_XRE"/>
    <property type="match status" value="1"/>
</dbReference>
<name>A0A5D3F7V5_9ACTN</name>
<evidence type="ECO:0000313" key="3">
    <source>
        <dbReference type="Proteomes" id="UP000323505"/>
    </source>
</evidence>
<dbReference type="SUPFAM" id="SSF47413">
    <property type="entry name" value="lambda repressor-like DNA-binding domains"/>
    <property type="match status" value="1"/>
</dbReference>
<organism evidence="2 3">
    <name type="scientific">Actinomadura decatromicini</name>
    <dbReference type="NCBI Taxonomy" id="2604572"/>
    <lineage>
        <taxon>Bacteria</taxon>
        <taxon>Bacillati</taxon>
        <taxon>Actinomycetota</taxon>
        <taxon>Actinomycetes</taxon>
        <taxon>Streptosporangiales</taxon>
        <taxon>Thermomonosporaceae</taxon>
        <taxon>Actinomadura</taxon>
    </lineage>
</organism>
<dbReference type="Pfam" id="PF13560">
    <property type="entry name" value="HTH_31"/>
    <property type="match status" value="1"/>
</dbReference>
<protein>
    <submittedName>
        <fullName evidence="2">Helix-turn-helix transcriptional regulator</fullName>
    </submittedName>
</protein>
<dbReference type="GO" id="GO:0003677">
    <property type="term" value="F:DNA binding"/>
    <property type="evidence" value="ECO:0007669"/>
    <property type="project" value="InterPro"/>
</dbReference>
<dbReference type="PROSITE" id="PS50943">
    <property type="entry name" value="HTH_CROC1"/>
    <property type="match status" value="1"/>
</dbReference>
<reference evidence="2 3" key="1">
    <citation type="submission" date="2019-08" db="EMBL/GenBank/DDBJ databases">
        <title>Actinomadura sp. nov. CYP1-5 isolated from mountain soil.</title>
        <authorList>
            <person name="Songsumanus A."/>
            <person name="Kuncharoen N."/>
            <person name="Kudo T."/>
            <person name="Yuki M."/>
            <person name="Igarashi Y."/>
            <person name="Tanasupawat S."/>
        </authorList>
    </citation>
    <scope>NUCLEOTIDE SEQUENCE [LARGE SCALE GENOMIC DNA]</scope>
    <source>
        <strain evidence="2 3">CYP1-5</strain>
    </source>
</reference>
<dbReference type="InterPro" id="IPR010982">
    <property type="entry name" value="Lambda_DNA-bd_dom_sf"/>
</dbReference>
<dbReference type="EMBL" id="VSRQ01000011">
    <property type="protein sequence ID" value="TYK43415.1"/>
    <property type="molecule type" value="Genomic_DNA"/>
</dbReference>
<feature type="domain" description="HTH cro/C1-type" evidence="1">
    <location>
        <begin position="62"/>
        <end position="117"/>
    </location>
</feature>
<dbReference type="CDD" id="cd00093">
    <property type="entry name" value="HTH_XRE"/>
    <property type="match status" value="1"/>
</dbReference>
<evidence type="ECO:0000259" key="1">
    <source>
        <dbReference type="PROSITE" id="PS50943"/>
    </source>
</evidence>
<comment type="caution">
    <text evidence="2">The sequence shown here is derived from an EMBL/GenBank/DDBJ whole genome shotgun (WGS) entry which is preliminary data.</text>
</comment>
<keyword evidence="3" id="KW-1185">Reference proteome</keyword>
<dbReference type="Proteomes" id="UP000323505">
    <property type="component" value="Unassembled WGS sequence"/>
</dbReference>
<gene>
    <name evidence="2" type="ORF">FXF68_38015</name>
</gene>